<comment type="caution">
    <text evidence="10">The sequence shown here is derived from an EMBL/GenBank/DDBJ whole genome shotgun (WGS) entry which is preliminary data.</text>
</comment>
<dbReference type="EMBL" id="PCVY01000049">
    <property type="protein sequence ID" value="PIQ86157.1"/>
    <property type="molecule type" value="Genomic_DNA"/>
</dbReference>
<dbReference type="InterPro" id="IPR003004">
    <property type="entry name" value="GspF/PilC"/>
</dbReference>
<dbReference type="Gene3D" id="1.20.81.30">
    <property type="entry name" value="Type II secretion system (T2SS), domain F"/>
    <property type="match status" value="2"/>
</dbReference>
<evidence type="ECO:0000256" key="2">
    <source>
        <dbReference type="ARBA" id="ARBA00005745"/>
    </source>
</evidence>
<accession>A0A2H0LP39</accession>
<keyword evidence="3" id="KW-1003">Cell membrane</keyword>
<dbReference type="GO" id="GO:0005886">
    <property type="term" value="C:plasma membrane"/>
    <property type="evidence" value="ECO:0007669"/>
    <property type="project" value="UniProtKB-SubCell"/>
</dbReference>
<evidence type="ECO:0000259" key="9">
    <source>
        <dbReference type="Pfam" id="PF00482"/>
    </source>
</evidence>
<dbReference type="AlphaFoldDB" id="A0A2H0LP39"/>
<dbReference type="InterPro" id="IPR018076">
    <property type="entry name" value="T2SS_GspF_dom"/>
</dbReference>
<keyword evidence="4" id="KW-0997">Cell inner membrane</keyword>
<gene>
    <name evidence="10" type="ORF">COV74_05615</name>
</gene>
<comment type="similarity">
    <text evidence="2">Belongs to the GSP F family.</text>
</comment>
<reference evidence="10 11" key="1">
    <citation type="submission" date="2017-09" db="EMBL/GenBank/DDBJ databases">
        <title>Depth-based differentiation of microbial function through sediment-hosted aquifers and enrichment of novel symbionts in the deep terrestrial subsurface.</title>
        <authorList>
            <person name="Probst A.J."/>
            <person name="Ladd B."/>
            <person name="Jarett J.K."/>
            <person name="Geller-Mcgrath D.E."/>
            <person name="Sieber C.M."/>
            <person name="Emerson J.B."/>
            <person name="Anantharaman K."/>
            <person name="Thomas B.C."/>
            <person name="Malmstrom R."/>
            <person name="Stieglmeier M."/>
            <person name="Klingl A."/>
            <person name="Woyke T."/>
            <person name="Ryan C.M."/>
            <person name="Banfield J.F."/>
        </authorList>
    </citation>
    <scope>NUCLEOTIDE SEQUENCE [LARGE SCALE GENOMIC DNA]</scope>
    <source>
        <strain evidence="10">CG11_big_fil_rev_8_21_14_0_20_45_26</strain>
    </source>
</reference>
<dbReference type="FunFam" id="1.20.81.30:FF:000001">
    <property type="entry name" value="Type II secretion system protein F"/>
    <property type="match status" value="2"/>
</dbReference>
<organism evidence="10 11">
    <name type="scientific">Candidatus Abzuiibacterium crystallinum</name>
    <dbReference type="NCBI Taxonomy" id="1974748"/>
    <lineage>
        <taxon>Bacteria</taxon>
        <taxon>Pseudomonadati</taxon>
        <taxon>Candidatus Omnitrophota</taxon>
        <taxon>Candidatus Abzuiibacterium</taxon>
    </lineage>
</organism>
<evidence type="ECO:0000256" key="7">
    <source>
        <dbReference type="ARBA" id="ARBA00023136"/>
    </source>
</evidence>
<protein>
    <recommendedName>
        <fullName evidence="9">Type II secretion system protein GspF domain-containing protein</fullName>
    </recommendedName>
</protein>
<keyword evidence="7 8" id="KW-0472">Membrane</keyword>
<evidence type="ECO:0000256" key="8">
    <source>
        <dbReference type="SAM" id="Phobius"/>
    </source>
</evidence>
<evidence type="ECO:0000313" key="11">
    <source>
        <dbReference type="Proteomes" id="UP000230859"/>
    </source>
</evidence>
<feature type="transmembrane region" description="Helical" evidence="8">
    <location>
        <begin position="383"/>
        <end position="404"/>
    </location>
</feature>
<evidence type="ECO:0000256" key="3">
    <source>
        <dbReference type="ARBA" id="ARBA00022475"/>
    </source>
</evidence>
<proteinExistence type="inferred from homology"/>
<dbReference type="PANTHER" id="PTHR30012:SF0">
    <property type="entry name" value="TYPE II SECRETION SYSTEM PROTEIN F-RELATED"/>
    <property type="match status" value="1"/>
</dbReference>
<name>A0A2H0LP39_9BACT</name>
<evidence type="ECO:0000256" key="4">
    <source>
        <dbReference type="ARBA" id="ARBA00022519"/>
    </source>
</evidence>
<dbReference type="Proteomes" id="UP000230859">
    <property type="component" value="Unassembled WGS sequence"/>
</dbReference>
<evidence type="ECO:0000256" key="6">
    <source>
        <dbReference type="ARBA" id="ARBA00022989"/>
    </source>
</evidence>
<keyword evidence="6 8" id="KW-1133">Transmembrane helix</keyword>
<dbReference type="PANTHER" id="PTHR30012">
    <property type="entry name" value="GENERAL SECRETION PATHWAY PROTEIN"/>
    <property type="match status" value="1"/>
</dbReference>
<sequence>MAHTFIYQAKDSHGKVVQGSIVADSENQAFQKLSAQGYFPLSLNIQKGKPKAQKKPAFRFPKLISSGKVTARELADLFDHLAILLNSGFPVLKCLQLVNRQTQNPVLGNAIEQIVKDIQVGTKLSESIGEFPKIFPATVAGAIQAGEASGQLDLIFSELAKTFHAEAELRGKVAQTLVYPVFVTCFGILTVFFVMTFIVPKLTVLFDSWEQKLPLPTRMMMALSYWFTHGLGAVLILGIAALLIYWRRLDRTQKMAMTSMAVGKIPFFQSLLFLSDFVPLARTWGLLLKSGVPLMESIRIAQSVVANTKFRKSLGQISKQVVQGASLSETIQRAKLFPEMAINFIQVGEESGGLDIAFERIAVFYERELNEKLKVVTSLLEPILILIVGLGICFIVLSLLLPIFEINLLAQ</sequence>
<evidence type="ECO:0000256" key="5">
    <source>
        <dbReference type="ARBA" id="ARBA00022692"/>
    </source>
</evidence>
<evidence type="ECO:0000256" key="1">
    <source>
        <dbReference type="ARBA" id="ARBA00004429"/>
    </source>
</evidence>
<evidence type="ECO:0000313" key="10">
    <source>
        <dbReference type="EMBL" id="PIQ86157.1"/>
    </source>
</evidence>
<feature type="domain" description="Type II secretion system protein GspF" evidence="9">
    <location>
        <begin position="281"/>
        <end position="402"/>
    </location>
</feature>
<comment type="subcellular location">
    <subcellularLocation>
        <location evidence="1">Cell inner membrane</location>
        <topology evidence="1">Multi-pass membrane protein</topology>
    </subcellularLocation>
</comment>
<feature type="transmembrane region" description="Helical" evidence="8">
    <location>
        <begin position="177"/>
        <end position="199"/>
    </location>
</feature>
<dbReference type="InterPro" id="IPR042094">
    <property type="entry name" value="T2SS_GspF_sf"/>
</dbReference>
<feature type="transmembrane region" description="Helical" evidence="8">
    <location>
        <begin position="219"/>
        <end position="246"/>
    </location>
</feature>
<dbReference type="Pfam" id="PF00482">
    <property type="entry name" value="T2SSF"/>
    <property type="match status" value="2"/>
</dbReference>
<dbReference type="PRINTS" id="PR00812">
    <property type="entry name" value="BCTERIALGSPF"/>
</dbReference>
<keyword evidence="5 8" id="KW-0812">Transmembrane</keyword>
<feature type="domain" description="Type II secretion system protein GspF" evidence="9">
    <location>
        <begin position="78"/>
        <end position="200"/>
    </location>
</feature>